<dbReference type="HOGENOM" id="CLU_3299286_0_0_1"/>
<name>G2YQM3_BOTF4</name>
<sequence length="40" mass="4504">MGLPECSSCSASIGLDFYQDSIEQPTKRRVLGMKQLWKLS</sequence>
<evidence type="ECO:0000313" key="1">
    <source>
        <dbReference type="EMBL" id="CCD53921.1"/>
    </source>
</evidence>
<reference evidence="2" key="1">
    <citation type="journal article" date="2011" name="PLoS Genet.">
        <title>Genomic analysis of the necrotrophic fungal pathogens Sclerotinia sclerotiorum and Botrytis cinerea.</title>
        <authorList>
            <person name="Amselem J."/>
            <person name="Cuomo C.A."/>
            <person name="van Kan J.A."/>
            <person name="Viaud M."/>
            <person name="Benito E.P."/>
            <person name="Couloux A."/>
            <person name="Coutinho P.M."/>
            <person name="de Vries R.P."/>
            <person name="Dyer P.S."/>
            <person name="Fillinger S."/>
            <person name="Fournier E."/>
            <person name="Gout L."/>
            <person name="Hahn M."/>
            <person name="Kohn L."/>
            <person name="Lapalu N."/>
            <person name="Plummer K.M."/>
            <person name="Pradier J.M."/>
            <person name="Quevillon E."/>
            <person name="Sharon A."/>
            <person name="Simon A."/>
            <person name="ten Have A."/>
            <person name="Tudzynski B."/>
            <person name="Tudzynski P."/>
            <person name="Wincker P."/>
            <person name="Andrew M."/>
            <person name="Anthouard V."/>
            <person name="Beever R.E."/>
            <person name="Beffa R."/>
            <person name="Benoit I."/>
            <person name="Bouzid O."/>
            <person name="Brault B."/>
            <person name="Chen Z."/>
            <person name="Choquer M."/>
            <person name="Collemare J."/>
            <person name="Cotton P."/>
            <person name="Danchin E.G."/>
            <person name="Da Silva C."/>
            <person name="Gautier A."/>
            <person name="Giraud C."/>
            <person name="Giraud T."/>
            <person name="Gonzalez C."/>
            <person name="Grossetete S."/>
            <person name="Guldener U."/>
            <person name="Henrissat B."/>
            <person name="Howlett B.J."/>
            <person name="Kodira C."/>
            <person name="Kretschmer M."/>
            <person name="Lappartient A."/>
            <person name="Leroch M."/>
            <person name="Levis C."/>
            <person name="Mauceli E."/>
            <person name="Neuveglise C."/>
            <person name="Oeser B."/>
            <person name="Pearson M."/>
            <person name="Poulain J."/>
            <person name="Poussereau N."/>
            <person name="Quesneville H."/>
            <person name="Rascle C."/>
            <person name="Schumacher J."/>
            <person name="Segurens B."/>
            <person name="Sexton A."/>
            <person name="Silva E."/>
            <person name="Sirven C."/>
            <person name="Soanes D.M."/>
            <person name="Talbot N.J."/>
            <person name="Templeton M."/>
            <person name="Yandava C."/>
            <person name="Yarden O."/>
            <person name="Zeng Q."/>
            <person name="Rollins J.A."/>
            <person name="Lebrun M.H."/>
            <person name="Dickman M."/>
        </authorList>
    </citation>
    <scope>NUCLEOTIDE SEQUENCE [LARGE SCALE GENOMIC DNA]</scope>
    <source>
        <strain evidence="2">T4</strain>
    </source>
</reference>
<dbReference type="Proteomes" id="UP000008177">
    <property type="component" value="Unplaced contigs"/>
</dbReference>
<protein>
    <submittedName>
        <fullName evidence="1">Uncharacterized protein</fullName>
    </submittedName>
</protein>
<evidence type="ECO:0000313" key="2">
    <source>
        <dbReference type="Proteomes" id="UP000008177"/>
    </source>
</evidence>
<accession>G2YQM3</accession>
<organism evidence="1 2">
    <name type="scientific">Botryotinia fuckeliana (strain T4)</name>
    <name type="common">Noble rot fungus</name>
    <name type="synonym">Botrytis cinerea</name>
    <dbReference type="NCBI Taxonomy" id="999810"/>
    <lineage>
        <taxon>Eukaryota</taxon>
        <taxon>Fungi</taxon>
        <taxon>Dikarya</taxon>
        <taxon>Ascomycota</taxon>
        <taxon>Pezizomycotina</taxon>
        <taxon>Leotiomycetes</taxon>
        <taxon>Helotiales</taxon>
        <taxon>Sclerotiniaceae</taxon>
        <taxon>Botrytis</taxon>
    </lineage>
</organism>
<dbReference type="InParanoid" id="G2YQM3"/>
<gene>
    <name evidence="1" type="ORF">BofuT4_uP131010.1</name>
</gene>
<dbReference type="EMBL" id="FQ790349">
    <property type="protein sequence ID" value="CCD53921.1"/>
    <property type="molecule type" value="Genomic_DNA"/>
</dbReference>
<proteinExistence type="predicted"/>
<dbReference type="AlphaFoldDB" id="G2YQM3"/>